<organism evidence="1">
    <name type="scientific">Oryza sativa subsp. japonica</name>
    <name type="common">Rice</name>
    <dbReference type="NCBI Taxonomy" id="39947"/>
    <lineage>
        <taxon>Eukaryota</taxon>
        <taxon>Viridiplantae</taxon>
        <taxon>Streptophyta</taxon>
        <taxon>Embryophyta</taxon>
        <taxon>Tracheophyta</taxon>
        <taxon>Spermatophyta</taxon>
        <taxon>Magnoliopsida</taxon>
        <taxon>Liliopsida</taxon>
        <taxon>Poales</taxon>
        <taxon>Poaceae</taxon>
        <taxon>BOP clade</taxon>
        <taxon>Oryzoideae</taxon>
        <taxon>Oryzeae</taxon>
        <taxon>Oryzinae</taxon>
        <taxon>Oryza</taxon>
        <taxon>Oryza sativa</taxon>
    </lineage>
</organism>
<accession>Q5JK77</accession>
<protein>
    <submittedName>
        <fullName evidence="1">Uncharacterized protein</fullName>
    </submittedName>
</protein>
<dbReference type="EMBL" id="AP004225">
    <property type="protein sequence ID" value="BAD88060.1"/>
    <property type="molecule type" value="Genomic_DNA"/>
</dbReference>
<dbReference type="Proteomes" id="UP000817658">
    <property type="component" value="Chromosome 1"/>
</dbReference>
<dbReference type="AlphaFoldDB" id="Q5JK77"/>
<evidence type="ECO:0000313" key="1">
    <source>
        <dbReference type="EMBL" id="BAD88060.1"/>
    </source>
</evidence>
<reference evidence="1" key="1">
    <citation type="journal article" date="2002" name="Nature">
        <title>The genome sequence and structure of rice chromosome 1.</title>
        <authorList>
            <person name="Sasaki T."/>
            <person name="Matsumoto T."/>
            <person name="Yamamoto K."/>
            <person name="Sakata K."/>
            <person name="Baba T."/>
            <person name="Katayose Y."/>
            <person name="Wu J."/>
            <person name="Niimura Y."/>
            <person name="Cheng Z."/>
            <person name="Nagamura Y."/>
            <person name="Antonio B.A."/>
            <person name="Kanamori H."/>
            <person name="Hosokawa S."/>
            <person name="Masukawa M."/>
            <person name="Arikawa K."/>
            <person name="Chiden Y."/>
            <person name="Hayashi M."/>
            <person name="Okamoto M."/>
            <person name="Ando T."/>
            <person name="Aoki H."/>
            <person name="Arita K."/>
            <person name="Hamada M."/>
            <person name="Harada C."/>
            <person name="Hijishita S."/>
            <person name="Honda M."/>
            <person name="Ichikawa Y."/>
            <person name="Idonuma A."/>
            <person name="Iijima M."/>
            <person name="Ikeda M."/>
            <person name="Ikeno M."/>
            <person name="Itoh S."/>
            <person name="Itoh T."/>
            <person name="Itoh Y."/>
            <person name="Itoh Y."/>
            <person name="Iwabuchi A."/>
            <person name="Kamiya K."/>
            <person name="Karasawa W."/>
            <person name="Katagiri S."/>
            <person name="Kikuta A."/>
            <person name="Kobayashi N."/>
            <person name="Kono I."/>
            <person name="Machita K."/>
            <person name="Maehara T."/>
            <person name="Mizuno H."/>
            <person name="Mizubayashi T."/>
            <person name="Mukai Y."/>
            <person name="Nagasaki H."/>
            <person name="Nakashima M."/>
            <person name="Nakama Y."/>
            <person name="Nakamichi Y."/>
            <person name="Nakamura M."/>
            <person name="Namiki N."/>
            <person name="Negishi M."/>
            <person name="Ohta I."/>
            <person name="Ono N."/>
            <person name="Saji S."/>
            <person name="Sakai K."/>
            <person name="Shibata M."/>
            <person name="Shimokawa T."/>
            <person name="Shomura A."/>
            <person name="Song J."/>
            <person name="Takazaki Y."/>
            <person name="Terasawa K."/>
            <person name="Tsuji K."/>
            <person name="Waki K."/>
            <person name="Yamagata H."/>
            <person name="Yamane H."/>
            <person name="Yoshiki S."/>
            <person name="Yoshihara R."/>
            <person name="Yukawa K."/>
            <person name="Zhong H."/>
            <person name="Iwama H."/>
            <person name="Endo T."/>
            <person name="Ito H."/>
            <person name="Hahn J.H."/>
            <person name="Kim H.I."/>
            <person name="Eun M.Y."/>
            <person name="Yano M."/>
            <person name="Jiang J."/>
            <person name="Gojobori T."/>
        </authorList>
    </citation>
    <scope>NUCLEOTIDE SEQUENCE</scope>
</reference>
<name>Q5JK77_ORYSJ</name>
<sequence length="119" mass="12618">MRLRAFGLSSLTRGGTPLPPTSSRVKLGRLSLLSGKKGAKAALPDDDDYKPPAPPFPPGDGDDDEEPINLVFKGGDEAGGRGGGAPHRRRAPATLRPPLLRLPRSWRLTNTTTMPAVKS</sequence>
<proteinExistence type="predicted"/>
<gene>
    <name evidence="1" type="ORF">B1156H12.30</name>
</gene>